<evidence type="ECO:0000256" key="3">
    <source>
        <dbReference type="ARBA" id="ARBA00012438"/>
    </source>
</evidence>
<name>A0A2I0CQ62_9PSED</name>
<dbReference type="PANTHER" id="PTHR45436">
    <property type="entry name" value="SENSOR HISTIDINE KINASE YKOH"/>
    <property type="match status" value="1"/>
</dbReference>
<dbReference type="SUPFAM" id="SSF47384">
    <property type="entry name" value="Homodimeric domain of signal transducing histidine kinase"/>
    <property type="match status" value="1"/>
</dbReference>
<evidence type="ECO:0000256" key="7">
    <source>
        <dbReference type="ARBA" id="ARBA00022741"/>
    </source>
</evidence>
<dbReference type="Proteomes" id="UP000242861">
    <property type="component" value="Unassembled WGS sequence"/>
</dbReference>
<evidence type="ECO:0000256" key="13">
    <source>
        <dbReference type="SAM" id="Phobius"/>
    </source>
</evidence>
<dbReference type="PANTHER" id="PTHR45436:SF14">
    <property type="entry name" value="SENSOR PROTEIN QSEC"/>
    <property type="match status" value="1"/>
</dbReference>
<feature type="domain" description="HAMP" evidence="15">
    <location>
        <begin position="199"/>
        <end position="251"/>
    </location>
</feature>
<dbReference type="InterPro" id="IPR013727">
    <property type="entry name" value="2CSK_N"/>
</dbReference>
<dbReference type="Pfam" id="PF08521">
    <property type="entry name" value="2CSK_N"/>
    <property type="match status" value="1"/>
</dbReference>
<dbReference type="InterPro" id="IPR003594">
    <property type="entry name" value="HATPase_dom"/>
</dbReference>
<keyword evidence="12 13" id="KW-0472">Membrane</keyword>
<dbReference type="SMART" id="SM00387">
    <property type="entry name" value="HATPase_c"/>
    <property type="match status" value="1"/>
</dbReference>
<keyword evidence="8 16" id="KW-0418">Kinase</keyword>
<dbReference type="InterPro" id="IPR005467">
    <property type="entry name" value="His_kinase_dom"/>
</dbReference>
<dbReference type="GO" id="GO:0005524">
    <property type="term" value="F:ATP binding"/>
    <property type="evidence" value="ECO:0007669"/>
    <property type="project" value="UniProtKB-KW"/>
</dbReference>
<evidence type="ECO:0000313" key="16">
    <source>
        <dbReference type="EMBL" id="PKF71203.1"/>
    </source>
</evidence>
<evidence type="ECO:0000256" key="1">
    <source>
        <dbReference type="ARBA" id="ARBA00000085"/>
    </source>
</evidence>
<dbReference type="AlphaFoldDB" id="A0A2I0CQ62"/>
<dbReference type="InterPro" id="IPR003660">
    <property type="entry name" value="HAMP_dom"/>
</dbReference>
<evidence type="ECO:0000256" key="8">
    <source>
        <dbReference type="ARBA" id="ARBA00022777"/>
    </source>
</evidence>
<evidence type="ECO:0000256" key="2">
    <source>
        <dbReference type="ARBA" id="ARBA00004141"/>
    </source>
</evidence>
<evidence type="ECO:0000259" key="14">
    <source>
        <dbReference type="PROSITE" id="PS50109"/>
    </source>
</evidence>
<comment type="caution">
    <text evidence="16">The sequence shown here is derived from an EMBL/GenBank/DDBJ whole genome shotgun (WGS) entry which is preliminary data.</text>
</comment>
<dbReference type="SMART" id="SM00388">
    <property type="entry name" value="HisKA"/>
    <property type="match status" value="1"/>
</dbReference>
<keyword evidence="9" id="KW-0067">ATP-binding</keyword>
<keyword evidence="11" id="KW-0902">Two-component regulatory system</keyword>
<evidence type="ECO:0000256" key="10">
    <source>
        <dbReference type="ARBA" id="ARBA00022989"/>
    </source>
</evidence>
<gene>
    <name evidence="16" type="ORF">CW360_09600</name>
</gene>
<dbReference type="InterPro" id="IPR050428">
    <property type="entry name" value="TCS_sensor_his_kinase"/>
</dbReference>
<dbReference type="InterPro" id="IPR036097">
    <property type="entry name" value="HisK_dim/P_sf"/>
</dbReference>
<evidence type="ECO:0000256" key="11">
    <source>
        <dbReference type="ARBA" id="ARBA00023012"/>
    </source>
</evidence>
<dbReference type="EC" id="2.7.13.3" evidence="3"/>
<accession>A0A2I0CQ62</accession>
<sequence>MLMRSIRQRTLALLLSILLISLGLMSWRSYQDAQHEIEELFDAQLAQSARLVQGLVGHDMDQPTRQALQAALDQAVHTQRRHDMPGHDYESKLGFQVVSLSAGTLLQSAGAPAGALSALRRAGQARHATSLADGYHNVMLDGRGWRLFVLHDAVDDLWILVSEREDVRGELVSKIARRSLLPDLLGLPLLALLIWLAVGWGLRPLADMARLLKQRDPDNLAPLRLPPLPLELEPVAASLNRLLLQVNQLLDREKRFIADAAHELRTPLAVLRIHAQNALQATSSNVRDEALGQLLHGVDRATRIVSQLLTLARLEPNAQQHHAAPCNLLALTRETLAELIPLALSQGQELSLEADEQADMQLYADAASLAILLQNLVGNALQYTPADGQIMVRLQALEDRLILEVADSGPGIPAESRAQLFERFFRLGTGQGAGLGLSIVARIAELHGADIALLDSPLGGLQVRVSWPRQPA</sequence>
<keyword evidence="10 13" id="KW-1133">Transmembrane helix</keyword>
<keyword evidence="7" id="KW-0547">Nucleotide-binding</keyword>
<proteinExistence type="predicted"/>
<evidence type="ECO:0000256" key="9">
    <source>
        <dbReference type="ARBA" id="ARBA00022840"/>
    </source>
</evidence>
<dbReference type="GO" id="GO:0005886">
    <property type="term" value="C:plasma membrane"/>
    <property type="evidence" value="ECO:0007669"/>
    <property type="project" value="TreeGrafter"/>
</dbReference>
<dbReference type="Pfam" id="PF02518">
    <property type="entry name" value="HATPase_c"/>
    <property type="match status" value="1"/>
</dbReference>
<evidence type="ECO:0000256" key="12">
    <source>
        <dbReference type="ARBA" id="ARBA00023136"/>
    </source>
</evidence>
<dbReference type="Pfam" id="PF00512">
    <property type="entry name" value="HisKA"/>
    <property type="match status" value="1"/>
</dbReference>
<dbReference type="Gene3D" id="1.10.287.130">
    <property type="match status" value="1"/>
</dbReference>
<dbReference type="CDD" id="cd00082">
    <property type="entry name" value="HisKA"/>
    <property type="match status" value="1"/>
</dbReference>
<organism evidence="16 17">
    <name type="scientific">Pseudomonas fluvialis</name>
    <dbReference type="NCBI Taxonomy" id="1793966"/>
    <lineage>
        <taxon>Bacteria</taxon>
        <taxon>Pseudomonadati</taxon>
        <taxon>Pseudomonadota</taxon>
        <taxon>Gammaproteobacteria</taxon>
        <taxon>Pseudomonadales</taxon>
        <taxon>Pseudomonadaceae</taxon>
        <taxon>Pseudomonas</taxon>
    </lineage>
</organism>
<dbReference type="PROSITE" id="PS50885">
    <property type="entry name" value="HAMP"/>
    <property type="match status" value="1"/>
</dbReference>
<dbReference type="InterPro" id="IPR036890">
    <property type="entry name" value="HATPase_C_sf"/>
</dbReference>
<keyword evidence="5" id="KW-0808">Transferase</keyword>
<dbReference type="Gene3D" id="3.30.565.10">
    <property type="entry name" value="Histidine kinase-like ATPase, C-terminal domain"/>
    <property type="match status" value="1"/>
</dbReference>
<dbReference type="SUPFAM" id="SSF55874">
    <property type="entry name" value="ATPase domain of HSP90 chaperone/DNA topoisomerase II/histidine kinase"/>
    <property type="match status" value="1"/>
</dbReference>
<keyword evidence="4" id="KW-0597">Phosphoprotein</keyword>
<dbReference type="CDD" id="cd00075">
    <property type="entry name" value="HATPase"/>
    <property type="match status" value="1"/>
</dbReference>
<feature type="domain" description="Histidine kinase" evidence="14">
    <location>
        <begin position="259"/>
        <end position="471"/>
    </location>
</feature>
<reference evidence="17" key="1">
    <citation type="submission" date="2017-12" db="EMBL/GenBank/DDBJ databases">
        <authorList>
            <person name="Yu X.-Y."/>
        </authorList>
    </citation>
    <scope>NUCLEOTIDE SEQUENCE [LARGE SCALE GENOMIC DNA]</scope>
    <source>
        <strain evidence="17">ZYSR67-Z</strain>
    </source>
</reference>
<evidence type="ECO:0000256" key="5">
    <source>
        <dbReference type="ARBA" id="ARBA00022679"/>
    </source>
</evidence>
<dbReference type="EMBL" id="PIYS01000016">
    <property type="protein sequence ID" value="PKF71203.1"/>
    <property type="molecule type" value="Genomic_DNA"/>
</dbReference>
<dbReference type="GO" id="GO:0000155">
    <property type="term" value="F:phosphorelay sensor kinase activity"/>
    <property type="evidence" value="ECO:0007669"/>
    <property type="project" value="InterPro"/>
</dbReference>
<comment type="catalytic activity">
    <reaction evidence="1">
        <text>ATP + protein L-histidine = ADP + protein N-phospho-L-histidine.</text>
        <dbReference type="EC" id="2.7.13.3"/>
    </reaction>
</comment>
<dbReference type="PROSITE" id="PS50109">
    <property type="entry name" value="HIS_KIN"/>
    <property type="match status" value="1"/>
</dbReference>
<dbReference type="RefSeq" id="WP_101193544.1">
    <property type="nucleotide sequence ID" value="NZ_PIYS01000016.1"/>
</dbReference>
<dbReference type="PRINTS" id="PR00344">
    <property type="entry name" value="BCTRLSENSOR"/>
</dbReference>
<protein>
    <recommendedName>
        <fullName evidence="3">histidine kinase</fullName>
        <ecNumber evidence="3">2.7.13.3</ecNumber>
    </recommendedName>
</protein>
<evidence type="ECO:0000256" key="6">
    <source>
        <dbReference type="ARBA" id="ARBA00022692"/>
    </source>
</evidence>
<comment type="subcellular location">
    <subcellularLocation>
        <location evidence="2">Membrane</location>
        <topology evidence="2">Multi-pass membrane protein</topology>
    </subcellularLocation>
</comment>
<keyword evidence="6 13" id="KW-0812">Transmembrane</keyword>
<evidence type="ECO:0000256" key="4">
    <source>
        <dbReference type="ARBA" id="ARBA00022553"/>
    </source>
</evidence>
<dbReference type="InterPro" id="IPR003661">
    <property type="entry name" value="HisK_dim/P_dom"/>
</dbReference>
<dbReference type="InterPro" id="IPR004358">
    <property type="entry name" value="Sig_transdc_His_kin-like_C"/>
</dbReference>
<evidence type="ECO:0000313" key="17">
    <source>
        <dbReference type="Proteomes" id="UP000242861"/>
    </source>
</evidence>
<feature type="transmembrane region" description="Helical" evidence="13">
    <location>
        <begin position="184"/>
        <end position="205"/>
    </location>
</feature>
<evidence type="ECO:0000259" key="15">
    <source>
        <dbReference type="PROSITE" id="PS50885"/>
    </source>
</evidence>